<gene>
    <name evidence="8" type="primary">vapC</name>
    <name evidence="10" type="ORF">JF625_18755</name>
</gene>
<reference evidence="10" key="1">
    <citation type="submission" date="2020-06" db="EMBL/GenBank/DDBJ databases">
        <title>Stable isotope informed genome-resolved metagenomics uncovers potential trophic interactions in rhizosphere soil.</title>
        <authorList>
            <person name="Starr E.P."/>
            <person name="Shi S."/>
            <person name="Blazewicz S.J."/>
            <person name="Koch B.J."/>
            <person name="Probst A.J."/>
            <person name="Hungate B.A."/>
            <person name="Pett-Ridge J."/>
            <person name="Firestone M.K."/>
            <person name="Banfield J.F."/>
        </authorList>
    </citation>
    <scope>NUCLEOTIDE SEQUENCE</scope>
    <source>
        <strain evidence="10">YM_69_17</strain>
    </source>
</reference>
<comment type="similarity">
    <text evidence="7 8">Belongs to the PINc/VapC protein family.</text>
</comment>
<evidence type="ECO:0000256" key="7">
    <source>
        <dbReference type="ARBA" id="ARBA00038093"/>
    </source>
</evidence>
<dbReference type="SUPFAM" id="SSF88723">
    <property type="entry name" value="PIN domain-like"/>
    <property type="match status" value="1"/>
</dbReference>
<dbReference type="CDD" id="cd18746">
    <property type="entry name" value="PIN_VapC4-5_FitB-like"/>
    <property type="match status" value="1"/>
</dbReference>
<dbReference type="InterPro" id="IPR002716">
    <property type="entry name" value="PIN_dom"/>
</dbReference>
<evidence type="ECO:0000256" key="2">
    <source>
        <dbReference type="ARBA" id="ARBA00022649"/>
    </source>
</evidence>
<dbReference type="AlphaFoldDB" id="A0A952FM09"/>
<dbReference type="Pfam" id="PF01850">
    <property type="entry name" value="PIN"/>
    <property type="match status" value="1"/>
</dbReference>
<comment type="cofactor">
    <cofactor evidence="1 8">
        <name>Mg(2+)</name>
        <dbReference type="ChEBI" id="CHEBI:18420"/>
    </cofactor>
</comment>
<feature type="domain" description="PIN" evidence="9">
    <location>
        <begin position="5"/>
        <end position="130"/>
    </location>
</feature>
<keyword evidence="5 8" id="KW-0378">Hydrolase</keyword>
<dbReference type="InterPro" id="IPR022907">
    <property type="entry name" value="VapC_family"/>
</dbReference>
<organism evidence="10 11">
    <name type="scientific">Inquilinus limosus</name>
    <dbReference type="NCBI Taxonomy" id="171674"/>
    <lineage>
        <taxon>Bacteria</taxon>
        <taxon>Pseudomonadati</taxon>
        <taxon>Pseudomonadota</taxon>
        <taxon>Alphaproteobacteria</taxon>
        <taxon>Rhodospirillales</taxon>
        <taxon>Rhodospirillaceae</taxon>
        <taxon>Inquilinus</taxon>
    </lineage>
</organism>
<dbReference type="HAMAP" id="MF_00265">
    <property type="entry name" value="VapC_Nob1"/>
    <property type="match status" value="1"/>
</dbReference>
<keyword evidence="2 8" id="KW-1277">Toxin-antitoxin system</keyword>
<evidence type="ECO:0000313" key="11">
    <source>
        <dbReference type="Proteomes" id="UP000700706"/>
    </source>
</evidence>
<dbReference type="GO" id="GO:0000287">
    <property type="term" value="F:magnesium ion binding"/>
    <property type="evidence" value="ECO:0007669"/>
    <property type="project" value="UniProtKB-UniRule"/>
</dbReference>
<dbReference type="PANTHER" id="PTHR33653">
    <property type="entry name" value="RIBONUCLEASE VAPC2"/>
    <property type="match status" value="1"/>
</dbReference>
<accession>A0A952FM09</accession>
<feature type="binding site" evidence="8">
    <location>
        <position position="110"/>
    </location>
    <ligand>
        <name>Mg(2+)</name>
        <dbReference type="ChEBI" id="CHEBI:18420"/>
    </ligand>
</feature>
<comment type="caution">
    <text evidence="10">The sequence shown here is derived from an EMBL/GenBank/DDBJ whole genome shotgun (WGS) entry which is preliminary data.</text>
</comment>
<dbReference type="InterPro" id="IPR029060">
    <property type="entry name" value="PIN-like_dom_sf"/>
</dbReference>
<evidence type="ECO:0000256" key="3">
    <source>
        <dbReference type="ARBA" id="ARBA00022722"/>
    </source>
</evidence>
<evidence type="ECO:0000256" key="4">
    <source>
        <dbReference type="ARBA" id="ARBA00022723"/>
    </source>
</evidence>
<dbReference type="InterPro" id="IPR050556">
    <property type="entry name" value="Type_II_TA_system_RNase"/>
</dbReference>
<name>A0A952FM09_9PROT</name>
<evidence type="ECO:0000256" key="6">
    <source>
        <dbReference type="ARBA" id="ARBA00022842"/>
    </source>
</evidence>
<evidence type="ECO:0000256" key="8">
    <source>
        <dbReference type="HAMAP-Rule" id="MF_00265"/>
    </source>
</evidence>
<keyword evidence="3 8" id="KW-0540">Nuclease</keyword>
<dbReference type="GO" id="GO:0004540">
    <property type="term" value="F:RNA nuclease activity"/>
    <property type="evidence" value="ECO:0007669"/>
    <property type="project" value="InterPro"/>
</dbReference>
<dbReference type="Proteomes" id="UP000700706">
    <property type="component" value="Unassembled WGS sequence"/>
</dbReference>
<feature type="binding site" evidence="8">
    <location>
        <position position="8"/>
    </location>
    <ligand>
        <name>Mg(2+)</name>
        <dbReference type="ChEBI" id="CHEBI:18420"/>
    </ligand>
</feature>
<sequence>MTRGYLFDTSVISALAPGKPAIPEQQDSWLREQADRLFIPTVAIAEIEAGIRKLRRSGGTARAEHLGIWLDGLIAGYGDRILAFDTTAARMAGSLADAAVAVGRHPGFPDVAIAAIALTRDLTLLTRNLRHFEPLGVLTMDPFGAPSAQEGERP</sequence>
<dbReference type="PANTHER" id="PTHR33653:SF1">
    <property type="entry name" value="RIBONUCLEASE VAPC2"/>
    <property type="match status" value="1"/>
</dbReference>
<evidence type="ECO:0000256" key="1">
    <source>
        <dbReference type="ARBA" id="ARBA00001946"/>
    </source>
</evidence>
<dbReference type="Gene3D" id="3.40.50.1010">
    <property type="entry name" value="5'-nuclease"/>
    <property type="match status" value="1"/>
</dbReference>
<dbReference type="EMBL" id="JAEKLZ010000258">
    <property type="protein sequence ID" value="MBW8727173.1"/>
    <property type="molecule type" value="Genomic_DNA"/>
</dbReference>
<comment type="function">
    <text evidence="8">Toxic component of a toxin-antitoxin (TA) system. An RNase.</text>
</comment>
<evidence type="ECO:0000313" key="10">
    <source>
        <dbReference type="EMBL" id="MBW8727173.1"/>
    </source>
</evidence>
<proteinExistence type="inferred from homology"/>
<keyword evidence="8" id="KW-0800">Toxin</keyword>
<dbReference type="EC" id="3.1.-.-" evidence="8"/>
<evidence type="ECO:0000259" key="9">
    <source>
        <dbReference type="Pfam" id="PF01850"/>
    </source>
</evidence>
<keyword evidence="4 8" id="KW-0479">Metal-binding</keyword>
<protein>
    <recommendedName>
        <fullName evidence="8">Ribonuclease VapC</fullName>
        <shortName evidence="8">RNase VapC</shortName>
        <ecNumber evidence="8">3.1.-.-</ecNumber>
    </recommendedName>
    <alternativeName>
        <fullName evidence="8">Toxin VapC</fullName>
    </alternativeName>
</protein>
<dbReference type="GO" id="GO:0090729">
    <property type="term" value="F:toxin activity"/>
    <property type="evidence" value="ECO:0007669"/>
    <property type="project" value="UniProtKB-KW"/>
</dbReference>
<evidence type="ECO:0000256" key="5">
    <source>
        <dbReference type="ARBA" id="ARBA00022801"/>
    </source>
</evidence>
<keyword evidence="6 8" id="KW-0460">Magnesium</keyword>
<dbReference type="GO" id="GO:0016787">
    <property type="term" value="F:hydrolase activity"/>
    <property type="evidence" value="ECO:0007669"/>
    <property type="project" value="UniProtKB-KW"/>
</dbReference>